<dbReference type="Proteomes" id="UP000568380">
    <property type="component" value="Unassembled WGS sequence"/>
</dbReference>
<dbReference type="RefSeq" id="WP_184968802.1">
    <property type="nucleotide sequence ID" value="NZ_JACHIN010000010.1"/>
</dbReference>
<dbReference type="AlphaFoldDB" id="A0A7W8A8D7"/>
<organism evidence="1 2">
    <name type="scientific">Nonomuraea endophytica</name>
    <dbReference type="NCBI Taxonomy" id="714136"/>
    <lineage>
        <taxon>Bacteria</taxon>
        <taxon>Bacillati</taxon>
        <taxon>Actinomycetota</taxon>
        <taxon>Actinomycetes</taxon>
        <taxon>Streptosporangiales</taxon>
        <taxon>Streptosporangiaceae</taxon>
        <taxon>Nonomuraea</taxon>
    </lineage>
</organism>
<evidence type="ECO:0008006" key="3">
    <source>
        <dbReference type="Google" id="ProtNLM"/>
    </source>
</evidence>
<gene>
    <name evidence="1" type="ORF">HNR40_006943</name>
</gene>
<evidence type="ECO:0000313" key="1">
    <source>
        <dbReference type="EMBL" id="MBB5081448.1"/>
    </source>
</evidence>
<accession>A0A7W8A8D7</accession>
<name>A0A7W8A8D7_9ACTN</name>
<comment type="caution">
    <text evidence="1">The sequence shown here is derived from an EMBL/GenBank/DDBJ whole genome shotgun (WGS) entry which is preliminary data.</text>
</comment>
<dbReference type="InterPro" id="IPR029032">
    <property type="entry name" value="AhpD-like"/>
</dbReference>
<keyword evidence="2" id="KW-1185">Reference proteome</keyword>
<dbReference type="Gene3D" id="1.20.1290.10">
    <property type="entry name" value="AhpD-like"/>
    <property type="match status" value="1"/>
</dbReference>
<sequence>MSSLVRHISPVRPERARGLVAEVYAQVNREFSSIGPAVMMLSRSEELMAAGWSLMREAQLAGAAPMLDKAVAALGTALANGLPYEIETLVVVVRRLGAGALADAVERGEDPADERLGALLTWASSTGVREPGEPPFTGQTAAELVGTVLFTHFINRVAAAMLPPGLTPGTLDPEDPPAFEDAPVLRDHTGDLKPGATLALLDGLPSLEEPAWAEGTPIGAAYAALTAVAGQGAALLSPAASDIVTATITAHRGRRVPAGAWLDEALGPLEGGGRAGAKVAILAGLAPDALTDADVAEWRASERRLSDHCTTHLLAYGVISAVEAIETDIAAALQPSAS</sequence>
<dbReference type="EMBL" id="JACHIN010000010">
    <property type="protein sequence ID" value="MBB5081448.1"/>
    <property type="molecule type" value="Genomic_DNA"/>
</dbReference>
<evidence type="ECO:0000313" key="2">
    <source>
        <dbReference type="Proteomes" id="UP000568380"/>
    </source>
</evidence>
<reference evidence="1 2" key="1">
    <citation type="submission" date="2020-08" db="EMBL/GenBank/DDBJ databases">
        <title>Genomic Encyclopedia of Type Strains, Phase IV (KMG-IV): sequencing the most valuable type-strain genomes for metagenomic binning, comparative biology and taxonomic classification.</title>
        <authorList>
            <person name="Goeker M."/>
        </authorList>
    </citation>
    <scope>NUCLEOTIDE SEQUENCE [LARGE SCALE GENOMIC DNA]</scope>
    <source>
        <strain evidence="1 2">DSM 45385</strain>
    </source>
</reference>
<proteinExistence type="predicted"/>
<dbReference type="SUPFAM" id="SSF69118">
    <property type="entry name" value="AhpD-like"/>
    <property type="match status" value="1"/>
</dbReference>
<protein>
    <recommendedName>
        <fullName evidence="3">DNA-binding protein</fullName>
    </recommendedName>
</protein>